<dbReference type="GO" id="GO:0005886">
    <property type="term" value="C:plasma membrane"/>
    <property type="evidence" value="ECO:0007669"/>
    <property type="project" value="UniProtKB-SubCell"/>
</dbReference>
<evidence type="ECO:0000256" key="6">
    <source>
        <dbReference type="ARBA" id="ARBA00023136"/>
    </source>
</evidence>
<evidence type="ECO:0000313" key="11">
    <source>
        <dbReference type="EMBL" id="QKE29993.1"/>
    </source>
</evidence>
<reference evidence="11 12" key="1">
    <citation type="submission" date="2019-08" db="EMBL/GenBank/DDBJ databases">
        <title>Complete genome sequence of Arcobacter acticola.</title>
        <authorList>
            <person name="Miller W."/>
        </authorList>
    </citation>
    <scope>NUCLEOTIDE SEQUENCE [LARGE SCALE GENOMIC DNA]</scope>
    <source>
        <strain evidence="11 12">KCTC 52212</strain>
    </source>
</reference>
<dbReference type="InterPro" id="IPR011066">
    <property type="entry name" value="MscS_channel_C_sf"/>
</dbReference>
<dbReference type="Gene3D" id="1.10.287.1260">
    <property type="match status" value="1"/>
</dbReference>
<feature type="coiled-coil region" evidence="7">
    <location>
        <begin position="184"/>
        <end position="244"/>
    </location>
</feature>
<accession>A0A6M8EEH0</accession>
<dbReference type="Gene3D" id="2.30.30.60">
    <property type="match status" value="1"/>
</dbReference>
<proteinExistence type="inferred from homology"/>
<dbReference type="SUPFAM" id="SSF82689">
    <property type="entry name" value="Mechanosensitive channel protein MscS (YggB), C-terminal domain"/>
    <property type="match status" value="1"/>
</dbReference>
<dbReference type="GO" id="GO:0008381">
    <property type="term" value="F:mechanosensitive monoatomic ion channel activity"/>
    <property type="evidence" value="ECO:0007669"/>
    <property type="project" value="UniProtKB-ARBA"/>
</dbReference>
<feature type="domain" description="Mechanosensitive ion channel MscS" evidence="9">
    <location>
        <begin position="421"/>
        <end position="488"/>
    </location>
</feature>
<dbReference type="PANTHER" id="PTHR30347:SF1">
    <property type="entry name" value="MECHANOSENSITIVE CHANNEL MSCK"/>
    <property type="match status" value="1"/>
</dbReference>
<dbReference type="InterPro" id="IPR049278">
    <property type="entry name" value="MS_channel_C"/>
</dbReference>
<evidence type="ECO:0000313" key="12">
    <source>
        <dbReference type="Proteomes" id="UP000503483"/>
    </source>
</evidence>
<dbReference type="SUPFAM" id="SSF50182">
    <property type="entry name" value="Sm-like ribonucleoproteins"/>
    <property type="match status" value="1"/>
</dbReference>
<evidence type="ECO:0000256" key="1">
    <source>
        <dbReference type="ARBA" id="ARBA00004651"/>
    </source>
</evidence>
<feature type="transmembrane region" description="Helical" evidence="8">
    <location>
        <begin position="376"/>
        <end position="394"/>
    </location>
</feature>
<evidence type="ECO:0000256" key="5">
    <source>
        <dbReference type="ARBA" id="ARBA00022989"/>
    </source>
</evidence>
<evidence type="ECO:0000259" key="9">
    <source>
        <dbReference type="Pfam" id="PF00924"/>
    </source>
</evidence>
<keyword evidence="5 8" id="KW-1133">Transmembrane helix</keyword>
<name>A0A6M8EEH0_9BACT</name>
<dbReference type="AlphaFoldDB" id="A0A6M8EEH0"/>
<dbReference type="InterPro" id="IPR010920">
    <property type="entry name" value="LSM_dom_sf"/>
</dbReference>
<comment type="subcellular location">
    <subcellularLocation>
        <location evidence="1">Cell membrane</location>
        <topology evidence="1">Multi-pass membrane protein</topology>
    </subcellularLocation>
</comment>
<evidence type="ECO:0000256" key="2">
    <source>
        <dbReference type="ARBA" id="ARBA00008017"/>
    </source>
</evidence>
<dbReference type="KEGG" id="paco:AACT_2941"/>
<evidence type="ECO:0000256" key="3">
    <source>
        <dbReference type="ARBA" id="ARBA00022475"/>
    </source>
</evidence>
<evidence type="ECO:0000256" key="4">
    <source>
        <dbReference type="ARBA" id="ARBA00022692"/>
    </source>
</evidence>
<evidence type="ECO:0000256" key="7">
    <source>
        <dbReference type="SAM" id="Coils"/>
    </source>
</evidence>
<organism evidence="11 12">
    <name type="scientific">Arcobacter acticola</name>
    <dbReference type="NCBI Taxonomy" id="1849015"/>
    <lineage>
        <taxon>Bacteria</taxon>
        <taxon>Pseudomonadati</taxon>
        <taxon>Campylobacterota</taxon>
        <taxon>Epsilonproteobacteria</taxon>
        <taxon>Campylobacterales</taxon>
        <taxon>Arcobacteraceae</taxon>
        <taxon>Arcobacter</taxon>
    </lineage>
</organism>
<dbReference type="RefSeq" id="WP_172128249.1">
    <property type="nucleotide sequence ID" value="NZ_CP042652.1"/>
</dbReference>
<sequence length="604" mass="68988">MKLIFLILFLISNSFAIAIDKSWYEDTNENLTKIYDEQANRISLIKNTAVNEEKEQIDYQLLLLKKLQTLIKQDDTFAFPETIEINSIDSYIKKVKEYIKIDLEYNNKQNEFNDTSKKIEVLIEQISKYTDKNEVQAVNAQLLFAFYTLKNKNNKIAIDAYAEYQKRFKKRLLESIDSLKIETNEELTTEIQKIQSNYEQTIKDQKKILLALDKAIISENTSKIESLNNNIEELKSDKNKIVETLIYLKVEELLPYLKNKKSQYFDLSKNLQTFNIDNGSNYDSLVELFKYLSRERIGVAKSTFADTKESFLDILKYGWTEINNPLIPIGDGVSILAVIKFFLIFIFGFTIAIFYKRKISNAAGYLKNSSPATKTMLANLGYYFLVILTFVFALNSVGIDLSSLTILVGALSVGIGFGLQNIVSNFISGIILIFEKSIQVGNIIEISDQFRGRVTQINMRSSVINTFDNIDIIIPNSTLMQNNVINLTFSDDIRRLHVPFGVAYGTSSDLVIDVILQALSESDLVYIKDDDSKQPKVWMTGMGASSVDFKLLVWINANTNKLGVDSSNMSDFLIFIYKTLQKNNIEIPFPQLDLNIKKPLAEIL</sequence>
<dbReference type="EMBL" id="CP042652">
    <property type="protein sequence ID" value="QKE29993.1"/>
    <property type="molecule type" value="Genomic_DNA"/>
</dbReference>
<dbReference type="Proteomes" id="UP000503483">
    <property type="component" value="Chromosome"/>
</dbReference>
<evidence type="ECO:0000259" key="10">
    <source>
        <dbReference type="Pfam" id="PF21082"/>
    </source>
</evidence>
<dbReference type="InterPro" id="IPR011014">
    <property type="entry name" value="MscS_channel_TM-2"/>
</dbReference>
<feature type="domain" description="Mechanosensitive ion channel MscS C-terminal" evidence="10">
    <location>
        <begin position="498"/>
        <end position="587"/>
    </location>
</feature>
<keyword evidence="4 8" id="KW-0812">Transmembrane</keyword>
<protein>
    <submittedName>
        <fullName evidence="11">Small conductance mechanosensitive channel protein</fullName>
    </submittedName>
</protein>
<keyword evidence="6 8" id="KW-0472">Membrane</keyword>
<evidence type="ECO:0000256" key="8">
    <source>
        <dbReference type="SAM" id="Phobius"/>
    </source>
</evidence>
<dbReference type="Pfam" id="PF21082">
    <property type="entry name" value="MS_channel_3rd"/>
    <property type="match status" value="1"/>
</dbReference>
<dbReference type="InterPro" id="IPR023408">
    <property type="entry name" value="MscS_beta-dom_sf"/>
</dbReference>
<comment type="similarity">
    <text evidence="2">Belongs to the MscS (TC 1.A.23) family.</text>
</comment>
<dbReference type="InterPro" id="IPR052702">
    <property type="entry name" value="MscS-like_channel"/>
</dbReference>
<dbReference type="PANTHER" id="PTHR30347">
    <property type="entry name" value="POTASSIUM CHANNEL RELATED"/>
    <property type="match status" value="1"/>
</dbReference>
<dbReference type="Gene3D" id="3.30.70.100">
    <property type="match status" value="1"/>
</dbReference>
<feature type="transmembrane region" description="Helical" evidence="8">
    <location>
        <begin position="406"/>
        <end position="434"/>
    </location>
</feature>
<dbReference type="Pfam" id="PF00924">
    <property type="entry name" value="MS_channel_2nd"/>
    <property type="match status" value="1"/>
</dbReference>
<keyword evidence="7" id="KW-0175">Coiled coil</keyword>
<dbReference type="SUPFAM" id="SSF82861">
    <property type="entry name" value="Mechanosensitive channel protein MscS (YggB), transmembrane region"/>
    <property type="match status" value="1"/>
</dbReference>
<keyword evidence="3" id="KW-1003">Cell membrane</keyword>
<gene>
    <name evidence="11" type="ORF">AACT_2941</name>
</gene>
<keyword evidence="12" id="KW-1185">Reference proteome</keyword>
<feature type="transmembrane region" description="Helical" evidence="8">
    <location>
        <begin position="333"/>
        <end position="355"/>
    </location>
</feature>
<dbReference type="InterPro" id="IPR006685">
    <property type="entry name" value="MscS_channel_2nd"/>
</dbReference>